<dbReference type="PROSITE" id="PS01035">
    <property type="entry name" value="PTS_EIIB_TYPE_1_CYS"/>
    <property type="match status" value="1"/>
</dbReference>
<feature type="active site" description="Phosphocysteine intermediate; for EIIB activity" evidence="11">
    <location>
        <position position="77"/>
    </location>
</feature>
<dbReference type="Gene3D" id="3.30.1360.60">
    <property type="entry name" value="Glucose permease domain IIB"/>
    <property type="match status" value="1"/>
</dbReference>
<dbReference type="PANTHER" id="PTHR30175:SF1">
    <property type="entry name" value="PTS SYSTEM ARBUTIN-, CELLOBIOSE-, AND SALICIN-SPECIFIC EIIBC COMPONENT-RELATED"/>
    <property type="match status" value="1"/>
</dbReference>
<dbReference type="PANTHER" id="PTHR30175">
    <property type="entry name" value="PHOSPHOTRANSFERASE SYSTEM TRANSPORT PROTEIN"/>
    <property type="match status" value="1"/>
</dbReference>
<dbReference type="SUPFAM" id="SSF51261">
    <property type="entry name" value="Duplicated hybrid motif"/>
    <property type="match status" value="1"/>
</dbReference>
<dbReference type="eggNOG" id="COG1264">
    <property type="taxonomic scope" value="Bacteria"/>
</dbReference>
<dbReference type="InterPro" id="IPR001996">
    <property type="entry name" value="PTS_IIB_1"/>
</dbReference>
<dbReference type="eggNOG" id="COG1263">
    <property type="taxonomic scope" value="Bacteria"/>
</dbReference>
<feature type="transmembrane region" description="Helical" evidence="12">
    <location>
        <begin position="472"/>
        <end position="494"/>
    </location>
</feature>
<dbReference type="EMBL" id="ACCF01000087">
    <property type="protein sequence ID" value="EEF68300.1"/>
    <property type="molecule type" value="Genomic_DNA"/>
</dbReference>
<protein>
    <submittedName>
        <fullName evidence="16">PTS system, beta-glucoside-specific, IIABC component</fullName>
        <ecNumber evidence="16">2.7.1.69</ecNumber>
    </submittedName>
</protein>
<dbReference type="PROSITE" id="PS51093">
    <property type="entry name" value="PTS_EIIA_TYPE_1"/>
    <property type="match status" value="1"/>
</dbReference>
<evidence type="ECO:0000256" key="2">
    <source>
        <dbReference type="ARBA" id="ARBA00022448"/>
    </source>
</evidence>
<evidence type="ECO:0000256" key="5">
    <source>
        <dbReference type="ARBA" id="ARBA00022679"/>
    </source>
</evidence>
<dbReference type="GO" id="GO:0009401">
    <property type="term" value="P:phosphoenolpyruvate-dependent sugar phosphotransferase system"/>
    <property type="evidence" value="ECO:0007669"/>
    <property type="project" value="UniProtKB-KW"/>
</dbReference>
<dbReference type="Proteomes" id="UP000005950">
    <property type="component" value="Unassembled WGS sequence"/>
</dbReference>
<dbReference type="Pfam" id="PF00367">
    <property type="entry name" value="PTS_EIIB"/>
    <property type="match status" value="1"/>
</dbReference>
<dbReference type="InterPro" id="IPR013013">
    <property type="entry name" value="PTS_EIIC_1"/>
</dbReference>
<evidence type="ECO:0000259" key="14">
    <source>
        <dbReference type="PROSITE" id="PS51098"/>
    </source>
</evidence>
<reference evidence="16 17" key="2">
    <citation type="submission" date="2009-02" db="EMBL/GenBank/DDBJ databases">
        <title>Draft genome sequence of Holdemania filiformis DSM 12042.</title>
        <authorList>
            <person name="Sudarsanam P."/>
            <person name="Ley R."/>
            <person name="Guruge J."/>
            <person name="Turnbaugh P.J."/>
            <person name="Mahowald M."/>
            <person name="Liep D."/>
            <person name="Gordon J."/>
        </authorList>
    </citation>
    <scope>NUCLEOTIDE SEQUENCE [LARGE SCALE GENOMIC DNA]</scope>
    <source>
        <strain evidence="16 17">DSM 12042</strain>
    </source>
</reference>
<dbReference type="CDD" id="cd00212">
    <property type="entry name" value="PTS_IIB_glc"/>
    <property type="match status" value="1"/>
</dbReference>
<comment type="subcellular location">
    <subcellularLocation>
        <location evidence="1">Cell membrane</location>
        <topology evidence="1">Multi-pass membrane protein</topology>
    </subcellularLocation>
</comment>
<comment type="caution">
    <text evidence="16">The sequence shown here is derived from an EMBL/GenBank/DDBJ whole genome shotgun (WGS) entry which is preliminary data.</text>
</comment>
<organism evidence="16 17">
    <name type="scientific">Holdemania filiformis DSM 12042</name>
    <dbReference type="NCBI Taxonomy" id="545696"/>
    <lineage>
        <taxon>Bacteria</taxon>
        <taxon>Bacillati</taxon>
        <taxon>Bacillota</taxon>
        <taxon>Erysipelotrichia</taxon>
        <taxon>Erysipelotrichales</taxon>
        <taxon>Erysipelotrichaceae</taxon>
        <taxon>Holdemania</taxon>
    </lineage>
</organism>
<dbReference type="FunFam" id="2.70.70.10:FF:000001">
    <property type="entry name" value="PTS system glucose-specific IIA component"/>
    <property type="match status" value="1"/>
</dbReference>
<dbReference type="Gene3D" id="2.70.70.10">
    <property type="entry name" value="Glucose Permease (Domain IIA)"/>
    <property type="match status" value="1"/>
</dbReference>
<dbReference type="InterPro" id="IPR001127">
    <property type="entry name" value="PTS_EIIA_1_perm"/>
</dbReference>
<feature type="transmembrane region" description="Helical" evidence="12">
    <location>
        <begin position="190"/>
        <end position="211"/>
    </location>
</feature>
<evidence type="ECO:0000313" key="17">
    <source>
        <dbReference type="Proteomes" id="UP000005950"/>
    </source>
</evidence>
<evidence type="ECO:0000256" key="1">
    <source>
        <dbReference type="ARBA" id="ARBA00004651"/>
    </source>
</evidence>
<evidence type="ECO:0000256" key="10">
    <source>
        <dbReference type="ARBA" id="ARBA00023136"/>
    </source>
</evidence>
<dbReference type="NCBIfam" id="TIGR00830">
    <property type="entry name" value="PTBA"/>
    <property type="match status" value="1"/>
</dbReference>
<feature type="domain" description="PTS EIIB type-1" evidence="14">
    <location>
        <begin position="55"/>
        <end position="136"/>
    </location>
</feature>
<keyword evidence="3" id="KW-1003">Cell membrane</keyword>
<dbReference type="SUPFAM" id="SSF55604">
    <property type="entry name" value="Glucose permease domain IIB"/>
    <property type="match status" value="1"/>
</dbReference>
<dbReference type="AlphaFoldDB" id="B9Y6T7"/>
<keyword evidence="4" id="KW-0762">Sugar transport</keyword>
<feature type="transmembrane region" description="Helical" evidence="12">
    <location>
        <begin position="402"/>
        <end position="421"/>
    </location>
</feature>
<dbReference type="PROSITE" id="PS51098">
    <property type="entry name" value="PTS_EIIB_TYPE_1"/>
    <property type="match status" value="1"/>
</dbReference>
<dbReference type="PROSITE" id="PS51103">
    <property type="entry name" value="PTS_EIIC_TYPE_1"/>
    <property type="match status" value="1"/>
</dbReference>
<keyword evidence="6" id="KW-0598">Phosphotransferase system</keyword>
<dbReference type="EC" id="2.7.1.69" evidence="16"/>
<feature type="transmembrane region" description="Helical" evidence="12">
    <location>
        <begin position="154"/>
        <end position="184"/>
    </location>
</feature>
<proteinExistence type="predicted"/>
<feature type="transmembrane region" description="Helical" evidence="12">
    <location>
        <begin position="331"/>
        <end position="349"/>
    </location>
</feature>
<keyword evidence="10 12" id="KW-0472">Membrane</keyword>
<name>B9Y6T7_9FIRM</name>
<feature type="transmembrane region" description="Helical" evidence="12">
    <location>
        <begin position="427"/>
        <end position="451"/>
    </location>
</feature>
<evidence type="ECO:0000259" key="13">
    <source>
        <dbReference type="PROSITE" id="PS51093"/>
    </source>
</evidence>
<dbReference type="STRING" id="545696.HOLDEFILI_01530"/>
<evidence type="ECO:0000256" key="9">
    <source>
        <dbReference type="ARBA" id="ARBA00022989"/>
    </source>
</evidence>
<feature type="domain" description="PTS EIIA type-1" evidence="13">
    <location>
        <begin position="536"/>
        <end position="640"/>
    </location>
</feature>
<evidence type="ECO:0000256" key="11">
    <source>
        <dbReference type="PROSITE-ProRule" id="PRU00421"/>
    </source>
</evidence>
<evidence type="ECO:0000256" key="8">
    <source>
        <dbReference type="ARBA" id="ARBA00022777"/>
    </source>
</evidence>
<dbReference type="GO" id="GO:0016301">
    <property type="term" value="F:kinase activity"/>
    <property type="evidence" value="ECO:0007669"/>
    <property type="project" value="UniProtKB-KW"/>
</dbReference>
<dbReference type="GO" id="GO:0005886">
    <property type="term" value="C:plasma membrane"/>
    <property type="evidence" value="ECO:0007669"/>
    <property type="project" value="UniProtKB-SubCell"/>
</dbReference>
<sequence>MQAGSHKTNGIRKEDVAFMMDPAFLFSCLGARGRKANRKQPGDLAIMEEKSMDYKHTAAEILKYVGTEKNVAHLEHCSTRLRFTLNDQKKVDEDKLKAVPGVMGVVRSNQFQIIIGNDVVEVYDALLKMIDFNNQTTPAAPAEKQKLGKMALDFLIGIFQPLVPAIAGAGVLKSILILLVALHVMDDANALYKILAAISDATFYFLPMMVAVTTANKLKSNRLVAIAAVGVTLLPAVTTMIAEGTTLFGIQLQSIAYNAQVFPAILCVSFLAFMERLMNKISPKPIRIFFVPMIALAVTVPVTLLFLGPLGYNVGQIFTAAILFLYDKLGFVALTVLSAILPLMVATGMHKTLLPYALATYGELGYEMLYLPASLAHNIGESGACFAVALKAKDETLKSTAFSAGISAFMGITEPALYGVTLQNKKVLYSVMLGGGITGAFLGLLSVKAFAVVGPGAASMSMFIDSTNGMNIVWAIAGFVLALVSSFIFTLILWKEETPAASTPAAPVKPLEGSHDVLNVLCPIVGQVVALDQVGDEMFSKKALGDGVAIIPEVGELRAPADGTIQMVFETKHSLGMTTANGTEILFHVGLDTVNLQGKPFSPRVKAGDSVKTGDLLLTFDIQAIKDAGLDPITPVVVTNSQDMNVSVVKTGHAENTDVILQTQRKED</sequence>
<evidence type="ECO:0000259" key="15">
    <source>
        <dbReference type="PROSITE" id="PS51103"/>
    </source>
</evidence>
<gene>
    <name evidence="16" type="ORF">HOLDEFILI_01530</name>
</gene>
<dbReference type="InterPro" id="IPR011055">
    <property type="entry name" value="Dup_hybrid_motif"/>
</dbReference>
<evidence type="ECO:0000313" key="16">
    <source>
        <dbReference type="EMBL" id="EEF68300.1"/>
    </source>
</evidence>
<dbReference type="FunFam" id="3.30.1360.60:FF:000001">
    <property type="entry name" value="PTS system glucose-specific IIBC component PtsG"/>
    <property type="match status" value="1"/>
</dbReference>
<reference evidence="16 17" key="1">
    <citation type="submission" date="2008-12" db="EMBL/GenBank/DDBJ databases">
        <authorList>
            <person name="Fulton L."/>
            <person name="Clifton S."/>
            <person name="Fulton B."/>
            <person name="Xu J."/>
            <person name="Minx P."/>
            <person name="Pepin K.H."/>
            <person name="Johnson M."/>
            <person name="Bhonagiri V."/>
            <person name="Nash W.E."/>
            <person name="Mardis E.R."/>
            <person name="Wilson R.K."/>
        </authorList>
    </citation>
    <scope>NUCLEOTIDE SEQUENCE [LARGE SCALE GENOMIC DNA]</scope>
    <source>
        <strain evidence="16 17">DSM 12042</strain>
    </source>
</reference>
<dbReference type="Pfam" id="PF02378">
    <property type="entry name" value="PTS_EIIC"/>
    <property type="match status" value="1"/>
</dbReference>
<dbReference type="GO" id="GO:0008982">
    <property type="term" value="F:protein-N(PI)-phosphohistidine-sugar phosphotransferase activity"/>
    <property type="evidence" value="ECO:0007669"/>
    <property type="project" value="InterPro"/>
</dbReference>
<keyword evidence="8" id="KW-0418">Kinase</keyword>
<dbReference type="InterPro" id="IPR036878">
    <property type="entry name" value="Glu_permease_IIB"/>
</dbReference>
<evidence type="ECO:0000256" key="12">
    <source>
        <dbReference type="SAM" id="Phobius"/>
    </source>
</evidence>
<evidence type="ECO:0000256" key="4">
    <source>
        <dbReference type="ARBA" id="ARBA00022597"/>
    </source>
</evidence>
<evidence type="ECO:0000256" key="3">
    <source>
        <dbReference type="ARBA" id="ARBA00022475"/>
    </source>
</evidence>
<evidence type="ECO:0000256" key="6">
    <source>
        <dbReference type="ARBA" id="ARBA00022683"/>
    </source>
</evidence>
<feature type="transmembrane region" description="Helical" evidence="12">
    <location>
        <begin position="223"/>
        <end position="242"/>
    </location>
</feature>
<feature type="transmembrane region" description="Helical" evidence="12">
    <location>
        <begin position="254"/>
        <end position="274"/>
    </location>
</feature>
<dbReference type="PROSITE" id="PS00371">
    <property type="entry name" value="PTS_EIIA_TYPE_1_HIS"/>
    <property type="match status" value="1"/>
</dbReference>
<keyword evidence="2" id="KW-0813">Transport</keyword>
<feature type="domain" description="PTS EIIC type-1" evidence="15">
    <location>
        <begin position="153"/>
        <end position="505"/>
    </location>
</feature>
<keyword evidence="5 16" id="KW-0808">Transferase</keyword>
<evidence type="ECO:0000256" key="7">
    <source>
        <dbReference type="ARBA" id="ARBA00022692"/>
    </source>
</evidence>
<dbReference type="InterPro" id="IPR003352">
    <property type="entry name" value="PTS_EIIC"/>
</dbReference>
<dbReference type="eggNOG" id="COG2190">
    <property type="taxonomic scope" value="Bacteria"/>
</dbReference>
<accession>B9Y6T7</accession>
<dbReference type="GO" id="GO:0015771">
    <property type="term" value="P:trehalose transport"/>
    <property type="evidence" value="ECO:0007669"/>
    <property type="project" value="TreeGrafter"/>
</dbReference>
<dbReference type="InterPro" id="IPR011297">
    <property type="entry name" value="PTS_IIABC_b_glu"/>
</dbReference>
<dbReference type="GO" id="GO:0090589">
    <property type="term" value="F:protein-phosphocysteine-trehalose phosphotransferase system transporter activity"/>
    <property type="evidence" value="ECO:0007669"/>
    <property type="project" value="TreeGrafter"/>
</dbReference>
<dbReference type="Pfam" id="PF00358">
    <property type="entry name" value="PTS_EIIA_1"/>
    <property type="match status" value="1"/>
</dbReference>
<feature type="transmembrane region" description="Helical" evidence="12">
    <location>
        <begin position="286"/>
        <end position="304"/>
    </location>
</feature>
<dbReference type="InterPro" id="IPR050558">
    <property type="entry name" value="PTS_Sugar-Specific_Components"/>
</dbReference>
<dbReference type="NCBIfam" id="TIGR01995">
    <property type="entry name" value="PTS-II-ABC-beta"/>
    <property type="match status" value="1"/>
</dbReference>
<dbReference type="HOGENOM" id="CLU_012312_2_3_9"/>
<keyword evidence="9 12" id="KW-1133">Transmembrane helix</keyword>
<keyword evidence="7 12" id="KW-0812">Transmembrane</keyword>
<dbReference type="InterPro" id="IPR018113">
    <property type="entry name" value="PTrfase_EIIB_Cys"/>
</dbReference>